<gene>
    <name evidence="1" type="ORF">QAD02_010710</name>
</gene>
<sequence>MISEIVSSASRQKRSINGVIVQDEDYPYVVSLHNNLIHYFTSGGTMITRRLVLTAAHCIVLTSHVRVFRHAESMRQNYTIYRKIIHPSFSNSPDNVPSQDIGLLVLNELVEDARVIQLPARNLEVPAGVNATAFGWGRTEQGSYSKDFRKVDLPITYTEPCAMKDEHESRWICADSRNADTCDGDSGGPLVWDNFIVGIVSWGVRNCATGGPSVFTKVAAYRDWIDKYTSEYE</sequence>
<organism evidence="1 2">
    <name type="scientific">Eretmocerus hayati</name>
    <dbReference type="NCBI Taxonomy" id="131215"/>
    <lineage>
        <taxon>Eukaryota</taxon>
        <taxon>Metazoa</taxon>
        <taxon>Ecdysozoa</taxon>
        <taxon>Arthropoda</taxon>
        <taxon>Hexapoda</taxon>
        <taxon>Insecta</taxon>
        <taxon>Pterygota</taxon>
        <taxon>Neoptera</taxon>
        <taxon>Endopterygota</taxon>
        <taxon>Hymenoptera</taxon>
        <taxon>Apocrita</taxon>
        <taxon>Proctotrupomorpha</taxon>
        <taxon>Chalcidoidea</taxon>
        <taxon>Aphelinidae</taxon>
        <taxon>Aphelininae</taxon>
        <taxon>Eretmocerus</taxon>
    </lineage>
</organism>
<name>A0ACC2NV00_9HYME</name>
<comment type="caution">
    <text evidence="1">The sequence shown here is derived from an EMBL/GenBank/DDBJ whole genome shotgun (WGS) entry which is preliminary data.</text>
</comment>
<dbReference type="EMBL" id="CM056742">
    <property type="protein sequence ID" value="KAJ8674924.1"/>
    <property type="molecule type" value="Genomic_DNA"/>
</dbReference>
<reference evidence="1" key="1">
    <citation type="submission" date="2023-04" db="EMBL/GenBank/DDBJ databases">
        <title>A chromosome-level genome assembly of the parasitoid wasp Eretmocerus hayati.</title>
        <authorList>
            <person name="Zhong Y."/>
            <person name="Liu S."/>
            <person name="Liu Y."/>
        </authorList>
    </citation>
    <scope>NUCLEOTIDE SEQUENCE</scope>
    <source>
        <strain evidence="1">ZJU_SS_LIU_2023</strain>
    </source>
</reference>
<dbReference type="Proteomes" id="UP001239111">
    <property type="component" value="Chromosome 2"/>
</dbReference>
<accession>A0ACC2NV00</accession>
<proteinExistence type="predicted"/>
<evidence type="ECO:0000313" key="1">
    <source>
        <dbReference type="EMBL" id="KAJ8674924.1"/>
    </source>
</evidence>
<keyword evidence="2" id="KW-1185">Reference proteome</keyword>
<evidence type="ECO:0000313" key="2">
    <source>
        <dbReference type="Proteomes" id="UP001239111"/>
    </source>
</evidence>
<protein>
    <submittedName>
        <fullName evidence="1">Uncharacterized protein</fullName>
    </submittedName>
</protein>